<dbReference type="InterPro" id="IPR004119">
    <property type="entry name" value="EcKL"/>
</dbReference>
<gene>
    <name evidence="3" type="primary">106087278</name>
</gene>
<accession>A0A1I8PNS0</accession>
<dbReference type="EnsemblMetazoa" id="SCAU009776-RA">
    <property type="protein sequence ID" value="SCAU009776-PA"/>
    <property type="gene ID" value="SCAU009776"/>
</dbReference>
<keyword evidence="4" id="KW-1185">Reference proteome</keyword>
<dbReference type="PANTHER" id="PTHR11012">
    <property type="entry name" value="PROTEIN KINASE-LIKE DOMAIN-CONTAINING"/>
    <property type="match status" value="1"/>
</dbReference>
<dbReference type="KEGG" id="scac:106087278"/>
<name>A0A1I8PNS0_STOCA</name>
<sequence>MNSDQQPNGGGEAPAPPALPAWIEPSVFESVIRDKFPDFKQIKDFKAIPALGAGENYATVMLRLIIEVELRDGSSKNMSYMLKTAHDSVYFRQMMQFHNVFAVESDVYREVLPEFEEMYREAGVEIKFGANSYDLTVEEPYILLEDLATRGFKNMNRLEGLDMEHVHAVLSKMAQWHAASAVRVANKGPYKQSLSSGFMKEGAREMMKAMFDGMFKIFLQCAKSFEGSEEYYETMNANSDKLVDDFIKLAEQEKKEFCVLNHGDCWSNNVMFQHDAFGKVKETYFVDFQGPRYGSPAQDLYYFLLSSAKYEIKIKNFDHFIKFYHDCLVRNLTLLNYSQKVPTLRDLHILLYKSGLWGYSTVTGVMGAVLLDPNENAQMENFFADTDAGQLFRFQMYSGARYRKHAEMLLPWLYNRGAF</sequence>
<dbReference type="PANTHER" id="PTHR11012:SF6">
    <property type="entry name" value="CHK DOMAIN OV1-RELATED"/>
    <property type="match status" value="1"/>
</dbReference>
<dbReference type="InterPro" id="IPR011009">
    <property type="entry name" value="Kinase-like_dom_sf"/>
</dbReference>
<feature type="domain" description="CHK kinase-like" evidence="2">
    <location>
        <begin position="142"/>
        <end position="334"/>
    </location>
</feature>
<organism evidence="3 4">
    <name type="scientific">Stomoxys calcitrans</name>
    <name type="common">Stable fly</name>
    <name type="synonym">Conops calcitrans</name>
    <dbReference type="NCBI Taxonomy" id="35570"/>
    <lineage>
        <taxon>Eukaryota</taxon>
        <taxon>Metazoa</taxon>
        <taxon>Ecdysozoa</taxon>
        <taxon>Arthropoda</taxon>
        <taxon>Hexapoda</taxon>
        <taxon>Insecta</taxon>
        <taxon>Pterygota</taxon>
        <taxon>Neoptera</taxon>
        <taxon>Endopterygota</taxon>
        <taxon>Diptera</taxon>
        <taxon>Brachycera</taxon>
        <taxon>Muscomorpha</taxon>
        <taxon>Muscoidea</taxon>
        <taxon>Muscidae</taxon>
        <taxon>Stomoxys</taxon>
    </lineage>
</organism>
<proteinExistence type="predicted"/>
<evidence type="ECO:0000313" key="4">
    <source>
        <dbReference type="Proteomes" id="UP000095300"/>
    </source>
</evidence>
<dbReference type="VEuPathDB" id="VectorBase:SCAU009776"/>
<evidence type="ECO:0000259" key="2">
    <source>
        <dbReference type="SMART" id="SM00587"/>
    </source>
</evidence>
<evidence type="ECO:0000256" key="1">
    <source>
        <dbReference type="SAM" id="MobiDB-lite"/>
    </source>
</evidence>
<evidence type="ECO:0000313" key="3">
    <source>
        <dbReference type="EnsemblMetazoa" id="SCAU009776-PA"/>
    </source>
</evidence>
<dbReference type="SMART" id="SM00587">
    <property type="entry name" value="CHK"/>
    <property type="match status" value="1"/>
</dbReference>
<dbReference type="InterPro" id="IPR015897">
    <property type="entry name" value="CHK_kinase-like"/>
</dbReference>
<dbReference type="STRING" id="35570.A0A1I8PNS0"/>
<feature type="region of interest" description="Disordered" evidence="1">
    <location>
        <begin position="1"/>
        <end position="20"/>
    </location>
</feature>
<dbReference type="Pfam" id="PF02958">
    <property type="entry name" value="EcKL"/>
    <property type="match status" value="1"/>
</dbReference>
<reference evidence="3" key="1">
    <citation type="submission" date="2020-05" db="UniProtKB">
        <authorList>
            <consortium name="EnsemblMetazoa"/>
        </authorList>
    </citation>
    <scope>IDENTIFICATION</scope>
    <source>
        <strain evidence="3">USDA</strain>
    </source>
</reference>
<dbReference type="Proteomes" id="UP000095300">
    <property type="component" value="Unassembled WGS sequence"/>
</dbReference>
<dbReference type="OrthoDB" id="191037at2759"/>
<dbReference type="SUPFAM" id="SSF56112">
    <property type="entry name" value="Protein kinase-like (PK-like)"/>
    <property type="match status" value="1"/>
</dbReference>
<protein>
    <recommendedName>
        <fullName evidence="2">CHK kinase-like domain-containing protein</fullName>
    </recommendedName>
</protein>
<dbReference type="AlphaFoldDB" id="A0A1I8PNS0"/>
<dbReference type="Gene3D" id="3.90.1200.10">
    <property type="match status" value="1"/>
</dbReference>